<evidence type="ECO:0000256" key="5">
    <source>
        <dbReference type="ARBA" id="ARBA00023136"/>
    </source>
</evidence>
<protein>
    <recommendedName>
        <fullName evidence="6">Expansin</fullName>
    </recommendedName>
</protein>
<dbReference type="Gene3D" id="2.60.40.760">
    <property type="entry name" value="Expansin, cellulose-binding-like domain"/>
    <property type="match status" value="1"/>
</dbReference>
<dbReference type="SUPFAM" id="SSF50685">
    <property type="entry name" value="Barwin-like endoglucanases"/>
    <property type="match status" value="1"/>
</dbReference>
<dbReference type="InterPro" id="IPR009009">
    <property type="entry name" value="RlpA-like_DPBB"/>
</dbReference>
<dbReference type="GO" id="GO:0016020">
    <property type="term" value="C:membrane"/>
    <property type="evidence" value="ECO:0007669"/>
    <property type="project" value="UniProtKB-SubCell"/>
</dbReference>
<dbReference type="InterPro" id="IPR007118">
    <property type="entry name" value="Expan_Lol_pI"/>
</dbReference>
<keyword evidence="7" id="KW-0812">Transmembrane</keyword>
<evidence type="ECO:0000256" key="3">
    <source>
        <dbReference type="ARBA" id="ARBA00022525"/>
    </source>
</evidence>
<dbReference type="GeneID" id="120278961"/>
<dbReference type="InterPro" id="IPR007117">
    <property type="entry name" value="Expansin_CBD"/>
</dbReference>
<evidence type="ECO:0000259" key="9">
    <source>
        <dbReference type="PROSITE" id="PS50843"/>
    </source>
</evidence>
<dbReference type="SMART" id="SM00837">
    <property type="entry name" value="DPBB_1"/>
    <property type="match status" value="1"/>
</dbReference>
<comment type="function">
    <text evidence="6">Causes loosening and extension of plant cell walls by disrupting non-covalent bonding between cellulose microfibrils and matrix glucans. No enzymatic activity has been found.</text>
</comment>
<organism evidence="10 11">
    <name type="scientific">Dioscorea cayennensis subsp. rotundata</name>
    <name type="common">White Guinea yam</name>
    <name type="synonym">Dioscorea rotundata</name>
    <dbReference type="NCBI Taxonomy" id="55577"/>
    <lineage>
        <taxon>Eukaryota</taxon>
        <taxon>Viridiplantae</taxon>
        <taxon>Streptophyta</taxon>
        <taxon>Embryophyta</taxon>
        <taxon>Tracheophyta</taxon>
        <taxon>Spermatophyta</taxon>
        <taxon>Magnoliopsida</taxon>
        <taxon>Liliopsida</taxon>
        <taxon>Dioscoreales</taxon>
        <taxon>Dioscoreaceae</taxon>
        <taxon>Dioscorea</taxon>
    </lineage>
</organism>
<feature type="transmembrane region" description="Helical" evidence="7">
    <location>
        <begin position="12"/>
        <end position="35"/>
    </location>
</feature>
<proteinExistence type="inferred from homology"/>
<dbReference type="Gene3D" id="2.40.40.10">
    <property type="entry name" value="RlpA-like domain"/>
    <property type="match status" value="1"/>
</dbReference>
<dbReference type="CDD" id="cd22274">
    <property type="entry name" value="DPBB_EXPA_N"/>
    <property type="match status" value="1"/>
</dbReference>
<evidence type="ECO:0000259" key="8">
    <source>
        <dbReference type="PROSITE" id="PS50842"/>
    </source>
</evidence>
<gene>
    <name evidence="11" type="primary">LOC120278961</name>
</gene>
<keyword evidence="5 7" id="KW-0472">Membrane</keyword>
<dbReference type="Pfam" id="PF03330">
    <property type="entry name" value="DPBB_1"/>
    <property type="match status" value="1"/>
</dbReference>
<keyword evidence="4" id="KW-0732">Signal</keyword>
<keyword evidence="6" id="KW-0961">Cell wall biogenesis/degradation</keyword>
<keyword evidence="7" id="KW-1133">Transmembrane helix</keyword>
<dbReference type="PANTHER" id="PTHR31867">
    <property type="entry name" value="EXPANSIN-A15"/>
    <property type="match status" value="1"/>
</dbReference>
<evidence type="ECO:0000256" key="1">
    <source>
        <dbReference type="ARBA" id="ARBA00005392"/>
    </source>
</evidence>
<dbReference type="SUPFAM" id="SSF49590">
    <property type="entry name" value="PHL pollen allergen"/>
    <property type="match status" value="1"/>
</dbReference>
<evidence type="ECO:0000256" key="6">
    <source>
        <dbReference type="RuleBase" id="RU365023"/>
    </source>
</evidence>
<name>A0AB40CNL1_DIOCR</name>
<dbReference type="GO" id="GO:0009664">
    <property type="term" value="P:plant-type cell wall organization"/>
    <property type="evidence" value="ECO:0007669"/>
    <property type="project" value="InterPro"/>
</dbReference>
<dbReference type="GO" id="GO:0005576">
    <property type="term" value="C:extracellular region"/>
    <property type="evidence" value="ECO:0007669"/>
    <property type="project" value="InterPro"/>
</dbReference>
<feature type="domain" description="Expansin-like CBD" evidence="9">
    <location>
        <begin position="189"/>
        <end position="268"/>
    </location>
</feature>
<dbReference type="PROSITE" id="PS50842">
    <property type="entry name" value="EXPANSIN_EG45"/>
    <property type="match status" value="1"/>
</dbReference>
<feature type="domain" description="Expansin-like EG45" evidence="8">
    <location>
        <begin position="65"/>
        <end position="179"/>
    </location>
</feature>
<dbReference type="InterPro" id="IPR036908">
    <property type="entry name" value="RlpA-like_sf"/>
</dbReference>
<keyword evidence="3 6" id="KW-0964">Secreted</keyword>
<dbReference type="Proteomes" id="UP001515500">
    <property type="component" value="Chromosome 16"/>
</dbReference>
<accession>A0AB40CNL1</accession>
<evidence type="ECO:0000256" key="4">
    <source>
        <dbReference type="ARBA" id="ARBA00022729"/>
    </source>
</evidence>
<keyword evidence="2 6" id="KW-0134">Cell wall</keyword>
<dbReference type="InterPro" id="IPR036749">
    <property type="entry name" value="Expansin_CBD_sf"/>
</dbReference>
<comment type="similarity">
    <text evidence="1 6">Belongs to the expansin family. Expansin A subfamily.</text>
</comment>
<dbReference type="Pfam" id="PF01357">
    <property type="entry name" value="Expansin_C"/>
    <property type="match status" value="1"/>
</dbReference>
<dbReference type="AlphaFoldDB" id="A0AB40CNL1"/>
<dbReference type="InterPro" id="IPR007112">
    <property type="entry name" value="Expansin/allergen_DPBB_dom"/>
</dbReference>
<comment type="subcellular location">
    <subcellularLocation>
        <location evidence="6">Secreted</location>
        <location evidence="6">Cell wall</location>
    </subcellularLocation>
    <subcellularLocation>
        <location evidence="6">Membrane</location>
        <topology evidence="6">Peripheral membrane protein</topology>
    </subcellularLocation>
</comment>
<keyword evidence="10" id="KW-1185">Reference proteome</keyword>
<reference evidence="11" key="1">
    <citation type="submission" date="2025-08" db="UniProtKB">
        <authorList>
            <consortium name="RefSeq"/>
        </authorList>
    </citation>
    <scope>IDENTIFICATION</scope>
</reference>
<dbReference type="RefSeq" id="XP_039141675.1">
    <property type="nucleotide sequence ID" value="XM_039285741.1"/>
</dbReference>
<sequence>MGLSHQQATATFSSLFFFFFFFFFYLFMLVIASGLTSSSSSSRQLEWRSGTATYSKDTAASILTGGACGYGDVIESGFGKMSTGVSGALFDKGKACGACYEVRCVDDIRWCLLGSPSIVVTVTDFCAPNYGLPSDFGGWCNFPRDHFDMSPLSFSSIARIKADIVPVQFRRVKCGRSGGVRFRVTGSSYFFQVLISNVGLDGELVAVKVKGSRTAWITMARNWGQNWQCNAELRGQPLSFELTISSGSTLTSFSVAPSHWQYGQSFEGNQFEEDY</sequence>
<dbReference type="PROSITE" id="PS50843">
    <property type="entry name" value="EXPANSIN_CBD"/>
    <property type="match status" value="1"/>
</dbReference>
<dbReference type="InterPro" id="IPR002963">
    <property type="entry name" value="Expansin"/>
</dbReference>
<evidence type="ECO:0000313" key="10">
    <source>
        <dbReference type="Proteomes" id="UP001515500"/>
    </source>
</evidence>
<evidence type="ECO:0000256" key="7">
    <source>
        <dbReference type="SAM" id="Phobius"/>
    </source>
</evidence>
<evidence type="ECO:0000256" key="2">
    <source>
        <dbReference type="ARBA" id="ARBA00022512"/>
    </source>
</evidence>
<dbReference type="PRINTS" id="PR01225">
    <property type="entry name" value="EXPANSNFAMLY"/>
</dbReference>
<evidence type="ECO:0000313" key="11">
    <source>
        <dbReference type="RefSeq" id="XP_039141675.1"/>
    </source>
</evidence>
<dbReference type="PRINTS" id="PR01226">
    <property type="entry name" value="EXPANSIN"/>
</dbReference>